<organism evidence="2 3">
    <name type="scientific">Durusdinium trenchii</name>
    <dbReference type="NCBI Taxonomy" id="1381693"/>
    <lineage>
        <taxon>Eukaryota</taxon>
        <taxon>Sar</taxon>
        <taxon>Alveolata</taxon>
        <taxon>Dinophyceae</taxon>
        <taxon>Suessiales</taxon>
        <taxon>Symbiodiniaceae</taxon>
        <taxon>Durusdinium</taxon>
    </lineage>
</organism>
<accession>A0ABP0R6A8</accession>
<protein>
    <submittedName>
        <fullName evidence="2">Uncharacterized protein</fullName>
    </submittedName>
</protein>
<feature type="compositionally biased region" description="Acidic residues" evidence="1">
    <location>
        <begin position="55"/>
        <end position="67"/>
    </location>
</feature>
<reference evidence="2 3" key="1">
    <citation type="submission" date="2024-02" db="EMBL/GenBank/DDBJ databases">
        <authorList>
            <person name="Chen Y."/>
            <person name="Shah S."/>
            <person name="Dougan E. K."/>
            <person name="Thang M."/>
            <person name="Chan C."/>
        </authorList>
    </citation>
    <scope>NUCLEOTIDE SEQUENCE [LARGE SCALE GENOMIC DNA]</scope>
</reference>
<dbReference type="Proteomes" id="UP001642484">
    <property type="component" value="Unassembled WGS sequence"/>
</dbReference>
<proteinExistence type="predicted"/>
<gene>
    <name evidence="2" type="ORF">CCMP2556_LOCUS45584</name>
</gene>
<name>A0ABP0R6A8_9DINO</name>
<evidence type="ECO:0000313" key="2">
    <source>
        <dbReference type="EMBL" id="CAK9095769.1"/>
    </source>
</evidence>
<sequence length="317" mass="35730">MLPPMKRPSSRKNEADEDGEPETKKRPAASSGSMNKAINALKHGLKSSSSKKDEDDNDEESVGDDAEESHLRDKGKNLKFNSMRRSLPAHIIHLYDTEALSKPSPREFRAQVINQLFTKLKNGRYSLNAEKPMFQEAKKLYERKYGKDSETGLPKSVLKGLYFQNSESAFQEAISSGDVYVMNSEDGVEFFGFRKIEAGRERGTTREQSVLKEKKITADQSNCLEDLLEQLNWSFNWKKTDSKSMVEGEKLPESVLKLLTQAITSETKLSGDAFKLLKKIGDDGGADYKGLKLLYTESQTHLSSRTSRSFLARRTPL</sequence>
<keyword evidence="3" id="KW-1185">Reference proteome</keyword>
<dbReference type="EMBL" id="CAXAMN010025528">
    <property type="protein sequence ID" value="CAK9095769.1"/>
    <property type="molecule type" value="Genomic_DNA"/>
</dbReference>
<feature type="region of interest" description="Disordered" evidence="1">
    <location>
        <begin position="1"/>
        <end position="77"/>
    </location>
</feature>
<evidence type="ECO:0000256" key="1">
    <source>
        <dbReference type="SAM" id="MobiDB-lite"/>
    </source>
</evidence>
<comment type="caution">
    <text evidence="2">The sequence shown here is derived from an EMBL/GenBank/DDBJ whole genome shotgun (WGS) entry which is preliminary data.</text>
</comment>
<evidence type="ECO:0000313" key="3">
    <source>
        <dbReference type="Proteomes" id="UP001642484"/>
    </source>
</evidence>